<dbReference type="SUPFAM" id="SSF52833">
    <property type="entry name" value="Thioredoxin-like"/>
    <property type="match status" value="1"/>
</dbReference>
<dbReference type="AlphaFoldDB" id="A0A2C9VAH8"/>
<dbReference type="InterPro" id="IPR010987">
    <property type="entry name" value="Glutathione-S-Trfase_C-like"/>
</dbReference>
<dbReference type="EMBL" id="CM004395">
    <property type="protein sequence ID" value="OAY41831.1"/>
    <property type="molecule type" value="Genomic_DNA"/>
</dbReference>
<dbReference type="FunFam" id="1.20.1050.10:FF:000012">
    <property type="entry name" value="Tau class glutathione S-transferase"/>
    <property type="match status" value="1"/>
</dbReference>
<evidence type="ECO:0000256" key="1">
    <source>
        <dbReference type="ARBA" id="ARBA00012452"/>
    </source>
</evidence>
<dbReference type="PROSITE" id="PS50404">
    <property type="entry name" value="GST_NTER"/>
    <property type="match status" value="1"/>
</dbReference>
<dbReference type="Gramene" id="Manes.09G132400.1.v8.1">
    <property type="protein sequence ID" value="Manes.09G132400.1.v8.1.CDS"/>
    <property type="gene ID" value="Manes.09G132400.v8.1"/>
</dbReference>
<evidence type="ECO:0000259" key="6">
    <source>
        <dbReference type="PROSITE" id="PS50405"/>
    </source>
</evidence>
<dbReference type="InterPro" id="IPR036249">
    <property type="entry name" value="Thioredoxin-like_sf"/>
</dbReference>
<evidence type="ECO:0000313" key="8">
    <source>
        <dbReference type="Proteomes" id="UP000091857"/>
    </source>
</evidence>
<dbReference type="InterPro" id="IPR036282">
    <property type="entry name" value="Glutathione-S-Trfase_C_sf"/>
</dbReference>
<dbReference type="SFLD" id="SFLDG00358">
    <property type="entry name" value="Main_(cytGST)"/>
    <property type="match status" value="1"/>
</dbReference>
<dbReference type="STRING" id="3983.A0A2C9VAH8"/>
<dbReference type="CDD" id="cd03185">
    <property type="entry name" value="GST_C_Tau"/>
    <property type="match status" value="1"/>
</dbReference>
<dbReference type="GO" id="GO:0006749">
    <property type="term" value="P:glutathione metabolic process"/>
    <property type="evidence" value="ECO:0000318"/>
    <property type="project" value="GO_Central"/>
</dbReference>
<reference evidence="8" key="1">
    <citation type="journal article" date="2016" name="Nat. Biotechnol.">
        <title>Sequencing wild and cultivated cassava and related species reveals extensive interspecific hybridization and genetic diversity.</title>
        <authorList>
            <person name="Bredeson J.V."/>
            <person name="Lyons J.B."/>
            <person name="Prochnik S.E."/>
            <person name="Wu G.A."/>
            <person name="Ha C.M."/>
            <person name="Edsinger-Gonzales E."/>
            <person name="Grimwood J."/>
            <person name="Schmutz J."/>
            <person name="Rabbi I.Y."/>
            <person name="Egesi C."/>
            <person name="Nauluvula P."/>
            <person name="Lebot V."/>
            <person name="Ndunguru J."/>
            <person name="Mkamilo G."/>
            <person name="Bart R.S."/>
            <person name="Setter T.L."/>
            <person name="Gleadow R.M."/>
            <person name="Kulakow P."/>
            <person name="Ferguson M.E."/>
            <person name="Rounsley S."/>
            <person name="Rokhsar D.S."/>
        </authorList>
    </citation>
    <scope>NUCLEOTIDE SEQUENCE [LARGE SCALE GENOMIC DNA]</scope>
    <source>
        <strain evidence="8">cv. AM560-2</strain>
    </source>
</reference>
<dbReference type="Pfam" id="PF02798">
    <property type="entry name" value="GST_N"/>
    <property type="match status" value="1"/>
</dbReference>
<organism evidence="7 8">
    <name type="scientific">Manihot esculenta</name>
    <name type="common">Cassava</name>
    <name type="synonym">Jatropha manihot</name>
    <dbReference type="NCBI Taxonomy" id="3983"/>
    <lineage>
        <taxon>Eukaryota</taxon>
        <taxon>Viridiplantae</taxon>
        <taxon>Streptophyta</taxon>
        <taxon>Embryophyta</taxon>
        <taxon>Tracheophyta</taxon>
        <taxon>Spermatophyta</taxon>
        <taxon>Magnoliopsida</taxon>
        <taxon>eudicotyledons</taxon>
        <taxon>Gunneridae</taxon>
        <taxon>Pentapetalae</taxon>
        <taxon>rosids</taxon>
        <taxon>fabids</taxon>
        <taxon>Malpighiales</taxon>
        <taxon>Euphorbiaceae</taxon>
        <taxon>Crotonoideae</taxon>
        <taxon>Manihoteae</taxon>
        <taxon>Manihot</taxon>
    </lineage>
</organism>
<keyword evidence="2" id="KW-0808">Transferase</keyword>
<dbReference type="Gene3D" id="1.20.1050.10">
    <property type="match status" value="1"/>
</dbReference>
<dbReference type="Gene3D" id="3.40.30.10">
    <property type="entry name" value="Glutaredoxin"/>
    <property type="match status" value="1"/>
</dbReference>
<keyword evidence="8" id="KW-1185">Reference proteome</keyword>
<dbReference type="PROSITE" id="PS50405">
    <property type="entry name" value="GST_CTER"/>
    <property type="match status" value="1"/>
</dbReference>
<dbReference type="OrthoDB" id="4951845at2759"/>
<proteinExistence type="inferred from homology"/>
<dbReference type="InterPro" id="IPR040079">
    <property type="entry name" value="Glutathione_S-Trfase"/>
</dbReference>
<evidence type="ECO:0000313" key="7">
    <source>
        <dbReference type="EMBL" id="OAY41831.1"/>
    </source>
</evidence>
<dbReference type="InterPro" id="IPR004046">
    <property type="entry name" value="GST_C"/>
</dbReference>
<evidence type="ECO:0000259" key="5">
    <source>
        <dbReference type="PROSITE" id="PS50404"/>
    </source>
</evidence>
<dbReference type="OMA" id="SADMKEW"/>
<evidence type="ECO:0000256" key="3">
    <source>
        <dbReference type="ARBA" id="ARBA00047960"/>
    </source>
</evidence>
<accession>A0A2C9VAH8</accession>
<dbReference type="SUPFAM" id="SSF47616">
    <property type="entry name" value="GST C-terminal domain-like"/>
    <property type="match status" value="1"/>
</dbReference>
<feature type="domain" description="GST C-terminal" evidence="6">
    <location>
        <begin position="87"/>
        <end position="210"/>
    </location>
</feature>
<dbReference type="GO" id="GO:0005737">
    <property type="term" value="C:cytoplasm"/>
    <property type="evidence" value="ECO:0000318"/>
    <property type="project" value="GO_Central"/>
</dbReference>
<dbReference type="PANTHER" id="PTHR11260">
    <property type="entry name" value="GLUTATHIONE S-TRANSFERASE, GST, SUPERFAMILY, GST DOMAIN CONTAINING"/>
    <property type="match status" value="1"/>
</dbReference>
<sequence length="220" mass="25166">MAEEVKLFKTWSSPFGLRIVWALKLKGIQYESIDEDLTNKSPLLLQYNPVYKKIPVLLHNGQPIVESLIILEYIDETWKKNPLLPEDPHKRATARFLAKFGDDKVMSSIWAILTKEGKEQEEASVQAIENLKFLEEELKGKRFFGGEGIGFLDIALGWLANLVPVLEEILGYEVIDKAGFPFLSEWMLEFSSFPEIKENLPLHDKLVTKFRAYLAAAPDK</sequence>
<dbReference type="Pfam" id="PF00043">
    <property type="entry name" value="GST_C"/>
    <property type="match status" value="1"/>
</dbReference>
<evidence type="ECO:0000256" key="2">
    <source>
        <dbReference type="ARBA" id="ARBA00022679"/>
    </source>
</evidence>
<dbReference type="EC" id="2.5.1.18" evidence="1"/>
<dbReference type="SFLD" id="SFLDG01152">
    <property type="entry name" value="Main.3:_Omega-_and_Tau-like"/>
    <property type="match status" value="1"/>
</dbReference>
<protein>
    <recommendedName>
        <fullName evidence="1">glutathione transferase</fullName>
        <ecNumber evidence="1">2.5.1.18</ecNumber>
    </recommendedName>
</protein>
<comment type="similarity">
    <text evidence="4">Belongs to the GST superfamily.</text>
</comment>
<evidence type="ECO:0000256" key="4">
    <source>
        <dbReference type="RuleBase" id="RU003494"/>
    </source>
</evidence>
<dbReference type="PANTHER" id="PTHR11260:SF729">
    <property type="entry name" value="GLUTATHIONE TRANSFERASE"/>
    <property type="match status" value="1"/>
</dbReference>
<dbReference type="FunFam" id="3.40.30.10:FF:000014">
    <property type="entry name" value="Tau class glutathione S-transferase"/>
    <property type="match status" value="1"/>
</dbReference>
<comment type="caution">
    <text evidence="7">The sequence shown here is derived from an EMBL/GenBank/DDBJ whole genome shotgun (WGS) entry which is preliminary data.</text>
</comment>
<feature type="domain" description="GST N-terminal" evidence="5">
    <location>
        <begin position="3"/>
        <end position="82"/>
    </location>
</feature>
<name>A0A2C9VAH8_MANES</name>
<dbReference type="Proteomes" id="UP000091857">
    <property type="component" value="Chromosome 9"/>
</dbReference>
<dbReference type="SFLD" id="SFLDS00019">
    <property type="entry name" value="Glutathione_Transferase_(cytos"/>
    <property type="match status" value="1"/>
</dbReference>
<dbReference type="InterPro" id="IPR045074">
    <property type="entry name" value="GST_C_Tau"/>
</dbReference>
<comment type="catalytic activity">
    <reaction evidence="3">
        <text>RX + glutathione = an S-substituted glutathione + a halide anion + H(+)</text>
        <dbReference type="Rhea" id="RHEA:16437"/>
        <dbReference type="ChEBI" id="CHEBI:15378"/>
        <dbReference type="ChEBI" id="CHEBI:16042"/>
        <dbReference type="ChEBI" id="CHEBI:17792"/>
        <dbReference type="ChEBI" id="CHEBI:57925"/>
        <dbReference type="ChEBI" id="CHEBI:90779"/>
        <dbReference type="EC" id="2.5.1.18"/>
    </reaction>
</comment>
<dbReference type="InterPro" id="IPR004045">
    <property type="entry name" value="Glutathione_S-Trfase_N"/>
</dbReference>
<dbReference type="InterPro" id="IPR045073">
    <property type="entry name" value="Omega/Tau-like"/>
</dbReference>
<dbReference type="GO" id="GO:0004364">
    <property type="term" value="F:glutathione transferase activity"/>
    <property type="evidence" value="ECO:0000318"/>
    <property type="project" value="GO_Central"/>
</dbReference>
<dbReference type="CDD" id="cd03058">
    <property type="entry name" value="GST_N_Tau"/>
    <property type="match status" value="1"/>
</dbReference>
<gene>
    <name evidence="7" type="ORF">MANES_09G132400v8</name>
</gene>